<keyword evidence="2" id="KW-1185">Reference proteome</keyword>
<comment type="caution">
    <text evidence="1">The sequence shown here is derived from an EMBL/GenBank/DDBJ whole genome shotgun (WGS) entry which is preliminary data.</text>
</comment>
<protein>
    <recommendedName>
        <fullName evidence="3">Cytochrome c domain-containing protein</fullName>
    </recommendedName>
</protein>
<evidence type="ECO:0000313" key="1">
    <source>
        <dbReference type="EMBL" id="PQJ13075.1"/>
    </source>
</evidence>
<reference evidence="1 2" key="1">
    <citation type="submission" date="2018-01" db="EMBL/GenBank/DDBJ databases">
        <title>A novel member of the phylum Bacteroidetes isolated from glacier ice.</title>
        <authorList>
            <person name="Liu Q."/>
            <person name="Xin Y.-H."/>
        </authorList>
    </citation>
    <scope>NUCLEOTIDE SEQUENCE [LARGE SCALE GENOMIC DNA]</scope>
    <source>
        <strain evidence="1 2">RB1R16</strain>
    </source>
</reference>
<dbReference type="Proteomes" id="UP000239872">
    <property type="component" value="Unassembled WGS sequence"/>
</dbReference>
<dbReference type="OrthoDB" id="1524066at2"/>
<proteinExistence type="predicted"/>
<gene>
    <name evidence="1" type="ORF">CJD36_004845</name>
</gene>
<name>A0A2S7T2Q2_9BACT</name>
<accession>A0A2S7T2Q2</accession>
<dbReference type="AlphaFoldDB" id="A0A2S7T2Q2"/>
<dbReference type="EMBL" id="PPSL01000001">
    <property type="protein sequence ID" value="PQJ13075.1"/>
    <property type="molecule type" value="Genomic_DNA"/>
</dbReference>
<evidence type="ECO:0000313" key="2">
    <source>
        <dbReference type="Proteomes" id="UP000239872"/>
    </source>
</evidence>
<dbReference type="RefSeq" id="WP_105037959.1">
    <property type="nucleotide sequence ID" value="NZ_PPSL01000001.1"/>
</dbReference>
<evidence type="ECO:0008006" key="3">
    <source>
        <dbReference type="Google" id="ProtNLM"/>
    </source>
</evidence>
<dbReference type="PROSITE" id="PS51257">
    <property type="entry name" value="PROKAR_LIPOPROTEIN"/>
    <property type="match status" value="1"/>
</dbReference>
<sequence length="124" mass="13119">MKKILLIAVLAVSLGSCYNDKYDKLYPAPVVTVDPCDTATNAATYSGNVSGIISLNCATAGCHDANEMAGGYNLSTYAGVKEIADNGRLLITTNSGSMPKSLPKLSDCKIKQLTYWVNHGAQNN</sequence>
<organism evidence="1 2">
    <name type="scientific">Flavipsychrobacter stenotrophus</name>
    <dbReference type="NCBI Taxonomy" id="2077091"/>
    <lineage>
        <taxon>Bacteria</taxon>
        <taxon>Pseudomonadati</taxon>
        <taxon>Bacteroidota</taxon>
        <taxon>Chitinophagia</taxon>
        <taxon>Chitinophagales</taxon>
        <taxon>Chitinophagaceae</taxon>
        <taxon>Flavipsychrobacter</taxon>
    </lineage>
</organism>